<dbReference type="EMBL" id="QJPH01000456">
    <property type="protein sequence ID" value="PZN73465.1"/>
    <property type="molecule type" value="Genomic_DNA"/>
</dbReference>
<reference evidence="1 2" key="1">
    <citation type="journal article" date="2018" name="Aquat. Microb. Ecol.">
        <title>Gammaproteobacterial methanotrophs dominate.</title>
        <authorList>
            <person name="Rissanen A.J."/>
            <person name="Saarenheimo J."/>
            <person name="Tiirola M."/>
            <person name="Peura S."/>
            <person name="Aalto S.L."/>
            <person name="Karvinen A."/>
            <person name="Nykanen H."/>
        </authorList>
    </citation>
    <scope>NUCLEOTIDE SEQUENCE [LARGE SCALE GENOMIC DNA]</scope>
    <source>
        <strain evidence="1">AMbin10</strain>
    </source>
</reference>
<evidence type="ECO:0000313" key="1">
    <source>
        <dbReference type="EMBL" id="PZN73465.1"/>
    </source>
</evidence>
<name>A0A2W4QMU5_9GAMM</name>
<organism evidence="1 2">
    <name type="scientific">Candidatus Methylumidiphilus alinenensis</name>
    <dbReference type="NCBI Taxonomy" id="2202197"/>
    <lineage>
        <taxon>Bacteria</taxon>
        <taxon>Pseudomonadati</taxon>
        <taxon>Pseudomonadota</taxon>
        <taxon>Gammaproteobacteria</taxon>
        <taxon>Methylococcales</taxon>
        <taxon>Candidatus Methylumidiphilus</taxon>
    </lineage>
</organism>
<sequence length="75" mass="8485">MLLGMASPVYKQQLSPCLNLQLIEASLRRVQHDFPWDHQGLSLSRDRMDDEVVENLLSGYALVGELLEAKVDLFA</sequence>
<protein>
    <submittedName>
        <fullName evidence="1">Uncharacterized protein</fullName>
    </submittedName>
</protein>
<feature type="non-terminal residue" evidence="1">
    <location>
        <position position="75"/>
    </location>
</feature>
<proteinExistence type="predicted"/>
<dbReference type="AlphaFoldDB" id="A0A2W4QMU5"/>
<gene>
    <name evidence="1" type="ORF">DM484_22490</name>
</gene>
<comment type="caution">
    <text evidence="1">The sequence shown here is derived from an EMBL/GenBank/DDBJ whole genome shotgun (WGS) entry which is preliminary data.</text>
</comment>
<dbReference type="Proteomes" id="UP000249396">
    <property type="component" value="Unassembled WGS sequence"/>
</dbReference>
<accession>A0A2W4QMU5</accession>
<evidence type="ECO:0000313" key="2">
    <source>
        <dbReference type="Proteomes" id="UP000249396"/>
    </source>
</evidence>